<dbReference type="RefSeq" id="WP_217639626.1">
    <property type="nucleotide sequence ID" value="NZ_FOLY01000001.1"/>
</dbReference>
<dbReference type="InterPro" id="IPR032710">
    <property type="entry name" value="NTF2-like_dom_sf"/>
</dbReference>
<dbReference type="InterPro" id="IPR037401">
    <property type="entry name" value="SnoaL-like"/>
</dbReference>
<evidence type="ECO:0000259" key="1">
    <source>
        <dbReference type="Pfam" id="PF13577"/>
    </source>
</evidence>
<name>A0A1I1G6L6_9GAMM</name>
<dbReference type="EMBL" id="FOLY01000001">
    <property type="protein sequence ID" value="SFC07185.1"/>
    <property type="molecule type" value="Genomic_DNA"/>
</dbReference>
<gene>
    <name evidence="2" type="ORF">SAMN05421848_0435</name>
</gene>
<dbReference type="AlphaFoldDB" id="A0A1I1G6L6"/>
<organism evidence="2 3">
    <name type="scientific">Kushneria avicenniae</name>
    <dbReference type="NCBI Taxonomy" id="402385"/>
    <lineage>
        <taxon>Bacteria</taxon>
        <taxon>Pseudomonadati</taxon>
        <taxon>Pseudomonadota</taxon>
        <taxon>Gammaproteobacteria</taxon>
        <taxon>Oceanospirillales</taxon>
        <taxon>Halomonadaceae</taxon>
        <taxon>Kushneria</taxon>
    </lineage>
</organism>
<reference evidence="3" key="1">
    <citation type="submission" date="2016-10" db="EMBL/GenBank/DDBJ databases">
        <authorList>
            <person name="Varghese N."/>
            <person name="Submissions S."/>
        </authorList>
    </citation>
    <scope>NUCLEOTIDE SEQUENCE [LARGE SCALE GENOMIC DNA]</scope>
    <source>
        <strain evidence="3">DSM 23439</strain>
    </source>
</reference>
<dbReference type="Proteomes" id="UP000199046">
    <property type="component" value="Unassembled WGS sequence"/>
</dbReference>
<dbReference type="SUPFAM" id="SSF54427">
    <property type="entry name" value="NTF2-like"/>
    <property type="match status" value="1"/>
</dbReference>
<dbReference type="Pfam" id="PF13577">
    <property type="entry name" value="SnoaL_4"/>
    <property type="match status" value="1"/>
</dbReference>
<dbReference type="Gene3D" id="3.10.450.50">
    <property type="match status" value="1"/>
</dbReference>
<sequence>MNMNDDQQARLVELLDREAIRQLRNDYSRCLDSGNIDGLSRVFTEDASLEVTVGAMEGLEAIKAGLRDAYRQFDRDGRGHYPFVHVIANHEIRLTGADSAEGQCYLIDFETASKTDDEGRVDKNPLLLLGLYHDRYQRVDGEWRIAYSKLDVVWPSQAD</sequence>
<evidence type="ECO:0000313" key="2">
    <source>
        <dbReference type="EMBL" id="SFC07185.1"/>
    </source>
</evidence>
<keyword evidence="3" id="KW-1185">Reference proteome</keyword>
<dbReference type="STRING" id="402385.SAMN05421848_0435"/>
<dbReference type="CDD" id="cd00531">
    <property type="entry name" value="NTF2_like"/>
    <property type="match status" value="1"/>
</dbReference>
<accession>A0A1I1G6L6</accession>
<evidence type="ECO:0000313" key="3">
    <source>
        <dbReference type="Proteomes" id="UP000199046"/>
    </source>
</evidence>
<feature type="domain" description="SnoaL-like" evidence="1">
    <location>
        <begin position="13"/>
        <end position="147"/>
    </location>
</feature>
<protein>
    <submittedName>
        <fullName evidence="2">SnoaL-like domain-containing protein</fullName>
    </submittedName>
</protein>
<proteinExistence type="predicted"/>